<evidence type="ECO:0000256" key="1">
    <source>
        <dbReference type="SAM" id="Phobius"/>
    </source>
</evidence>
<sequence length="80" mass="8374">MTSLIVAGLAAFSVALAPVVIAGLGFAVVAAVGVLIGYPINTYGVKDRALKAFREWSANTTINQPDFQNSDLYQGMMVAP</sequence>
<dbReference type="EMBL" id="AONB01000053">
    <property type="protein sequence ID" value="EXJ09013.1"/>
    <property type="molecule type" value="Genomic_DNA"/>
</dbReference>
<gene>
    <name evidence="2" type="ORF">D791_04061</name>
</gene>
<accession>W9UP80</accession>
<protein>
    <submittedName>
        <fullName evidence="2">Uncharacterized protein</fullName>
    </submittedName>
</protein>
<reference evidence="3" key="1">
    <citation type="submission" date="2012-11" db="EMBL/GenBank/DDBJ databases">
        <authorList>
            <person name="Singh A."/>
            <person name="Pinnaka A.K."/>
            <person name="Vaidya B."/>
        </authorList>
    </citation>
    <scope>NUCLEOTIDE SEQUENCE [LARGE SCALE GENOMIC DNA]</scope>
    <source>
        <strain evidence="3">AK23</strain>
    </source>
</reference>
<feature type="transmembrane region" description="Helical" evidence="1">
    <location>
        <begin position="6"/>
        <end position="38"/>
    </location>
</feature>
<evidence type="ECO:0000313" key="3">
    <source>
        <dbReference type="Proteomes" id="UP000019464"/>
    </source>
</evidence>
<proteinExistence type="predicted"/>
<keyword evidence="1" id="KW-1133">Transmembrane helix</keyword>
<reference evidence="2 3" key="2">
    <citation type="journal article" date="2015" name="Syst. Appl. Microbiol.">
        <title>Nitrincola nitratireducens sp. nov. isolated from a haloalkaline crater lake.</title>
        <authorList>
            <person name="Singh A."/>
            <person name="Vaidya B."/>
            <person name="Tanuku N.R."/>
            <person name="Pinnaka A.K."/>
        </authorList>
    </citation>
    <scope>NUCLEOTIDE SEQUENCE [LARGE SCALE GENOMIC DNA]</scope>
    <source>
        <strain evidence="2 3">AK23</strain>
    </source>
</reference>
<evidence type="ECO:0000313" key="2">
    <source>
        <dbReference type="EMBL" id="EXJ09013.1"/>
    </source>
</evidence>
<dbReference type="AlphaFoldDB" id="W9UP80"/>
<keyword evidence="3" id="KW-1185">Reference proteome</keyword>
<dbReference type="STRING" id="1229521.D791_04061"/>
<name>W9UP80_9GAMM</name>
<organism evidence="2 3">
    <name type="scientific">Nitrincola nitratireducens</name>
    <dbReference type="NCBI Taxonomy" id="1229521"/>
    <lineage>
        <taxon>Bacteria</taxon>
        <taxon>Pseudomonadati</taxon>
        <taxon>Pseudomonadota</taxon>
        <taxon>Gammaproteobacteria</taxon>
        <taxon>Oceanospirillales</taxon>
        <taxon>Oceanospirillaceae</taxon>
        <taxon>Nitrincola</taxon>
    </lineage>
</organism>
<keyword evidence="1" id="KW-0812">Transmembrane</keyword>
<comment type="caution">
    <text evidence="2">The sequence shown here is derived from an EMBL/GenBank/DDBJ whole genome shotgun (WGS) entry which is preliminary data.</text>
</comment>
<dbReference type="Proteomes" id="UP000019464">
    <property type="component" value="Unassembled WGS sequence"/>
</dbReference>
<keyword evidence="1" id="KW-0472">Membrane</keyword>